<protein>
    <submittedName>
        <fullName evidence="2">Uncharacterized protein</fullName>
    </submittedName>
</protein>
<sequence>MKRQRTLIDEDTGDERPPNSSTAAVEDLPLSAPHPSQNSLHKLYLCQPQGCSHDNPSLDSPPAIRILCILHLEKGLKKTYYGGQKLCQNCSLKFKKDRSSPYH</sequence>
<dbReference type="EMBL" id="JAJAGQ010000001">
    <property type="protein sequence ID" value="KAJ8573977.1"/>
    <property type="molecule type" value="Genomic_DNA"/>
</dbReference>
<dbReference type="AlphaFoldDB" id="A0A9Q1N190"/>
<accession>A0A9Q1N190</accession>
<evidence type="ECO:0000256" key="1">
    <source>
        <dbReference type="SAM" id="MobiDB-lite"/>
    </source>
</evidence>
<evidence type="ECO:0000313" key="2">
    <source>
        <dbReference type="EMBL" id="KAJ8573977.1"/>
    </source>
</evidence>
<comment type="caution">
    <text evidence="2">The sequence shown here is derived from an EMBL/GenBank/DDBJ whole genome shotgun (WGS) entry which is preliminary data.</text>
</comment>
<gene>
    <name evidence="2" type="ORF">K7X08_010488</name>
</gene>
<dbReference type="Proteomes" id="UP001152561">
    <property type="component" value="Unassembled WGS sequence"/>
</dbReference>
<organism evidence="2 3">
    <name type="scientific">Anisodus acutangulus</name>
    <dbReference type="NCBI Taxonomy" id="402998"/>
    <lineage>
        <taxon>Eukaryota</taxon>
        <taxon>Viridiplantae</taxon>
        <taxon>Streptophyta</taxon>
        <taxon>Embryophyta</taxon>
        <taxon>Tracheophyta</taxon>
        <taxon>Spermatophyta</taxon>
        <taxon>Magnoliopsida</taxon>
        <taxon>eudicotyledons</taxon>
        <taxon>Gunneridae</taxon>
        <taxon>Pentapetalae</taxon>
        <taxon>asterids</taxon>
        <taxon>lamiids</taxon>
        <taxon>Solanales</taxon>
        <taxon>Solanaceae</taxon>
        <taxon>Solanoideae</taxon>
        <taxon>Hyoscyameae</taxon>
        <taxon>Anisodus</taxon>
    </lineage>
</organism>
<name>A0A9Q1N190_9SOLA</name>
<reference evidence="3" key="1">
    <citation type="journal article" date="2023" name="Proc. Natl. Acad. Sci. U.S.A.">
        <title>Genomic and structural basis for evolution of tropane alkaloid biosynthesis.</title>
        <authorList>
            <person name="Wanga Y.-J."/>
            <person name="Taina T."/>
            <person name="Yua J.-Y."/>
            <person name="Lia J."/>
            <person name="Xua B."/>
            <person name="Chenc J."/>
            <person name="D'Auriad J.C."/>
            <person name="Huanga J.-P."/>
            <person name="Huanga S.-X."/>
        </authorList>
    </citation>
    <scope>NUCLEOTIDE SEQUENCE [LARGE SCALE GENOMIC DNA]</scope>
    <source>
        <strain evidence="3">cv. KIB-2019</strain>
    </source>
</reference>
<proteinExistence type="predicted"/>
<keyword evidence="3" id="KW-1185">Reference proteome</keyword>
<evidence type="ECO:0000313" key="3">
    <source>
        <dbReference type="Proteomes" id="UP001152561"/>
    </source>
</evidence>
<feature type="region of interest" description="Disordered" evidence="1">
    <location>
        <begin position="1"/>
        <end position="36"/>
    </location>
</feature>